<dbReference type="InterPro" id="IPR013783">
    <property type="entry name" value="Ig-like_fold"/>
</dbReference>
<dbReference type="InterPro" id="IPR013517">
    <property type="entry name" value="FG-GAP"/>
</dbReference>
<dbReference type="Gene3D" id="2.60.40.10">
    <property type="entry name" value="Immunoglobulins"/>
    <property type="match status" value="1"/>
</dbReference>
<dbReference type="SUPFAM" id="SSF69318">
    <property type="entry name" value="Integrin alpha N-terminal domain"/>
    <property type="match status" value="1"/>
</dbReference>
<accession>A0ABN3FMY9</accession>
<dbReference type="PANTHER" id="PTHR46580:SF2">
    <property type="entry name" value="MAM DOMAIN-CONTAINING PROTEIN"/>
    <property type="match status" value="1"/>
</dbReference>
<feature type="region of interest" description="Disordered" evidence="2">
    <location>
        <begin position="131"/>
        <end position="161"/>
    </location>
</feature>
<proteinExistence type="predicted"/>
<dbReference type="SMART" id="SM00020">
    <property type="entry name" value="Tryp_SPc"/>
    <property type="match status" value="1"/>
</dbReference>
<dbReference type="EMBL" id="BAAARA010000002">
    <property type="protein sequence ID" value="GAA2333829.1"/>
    <property type="molecule type" value="Genomic_DNA"/>
</dbReference>
<dbReference type="Pfam" id="PF00089">
    <property type="entry name" value="Trypsin"/>
    <property type="match status" value="1"/>
</dbReference>
<protein>
    <submittedName>
        <fullName evidence="5">Fusidic acid esterase FusH</fullName>
    </submittedName>
</protein>
<dbReference type="PRINTS" id="PR00722">
    <property type="entry name" value="CHYMOTRYPSIN"/>
</dbReference>
<dbReference type="InterPro" id="IPR036116">
    <property type="entry name" value="FN3_sf"/>
</dbReference>
<dbReference type="PANTHER" id="PTHR46580">
    <property type="entry name" value="SENSOR KINASE-RELATED"/>
    <property type="match status" value="1"/>
</dbReference>
<evidence type="ECO:0000313" key="6">
    <source>
        <dbReference type="Proteomes" id="UP001501218"/>
    </source>
</evidence>
<evidence type="ECO:0000256" key="2">
    <source>
        <dbReference type="SAM" id="MobiDB-lite"/>
    </source>
</evidence>
<dbReference type="InterPro" id="IPR009003">
    <property type="entry name" value="Peptidase_S1_PA"/>
</dbReference>
<dbReference type="Gene3D" id="2.40.10.10">
    <property type="entry name" value="Trypsin-like serine proteases"/>
    <property type="match status" value="1"/>
</dbReference>
<reference evidence="5 6" key="1">
    <citation type="journal article" date="2019" name="Int. J. Syst. Evol. Microbiol.">
        <title>The Global Catalogue of Microorganisms (GCM) 10K type strain sequencing project: providing services to taxonomists for standard genome sequencing and annotation.</title>
        <authorList>
            <consortium name="The Broad Institute Genomics Platform"/>
            <consortium name="The Broad Institute Genome Sequencing Center for Infectious Disease"/>
            <person name="Wu L."/>
            <person name="Ma J."/>
        </authorList>
    </citation>
    <scope>NUCLEOTIDE SEQUENCE [LARGE SCALE GENOMIC DNA]</scope>
    <source>
        <strain evidence="5 6">JCM 16221</strain>
    </source>
</reference>
<sequence length="634" mass="65828">MTRPEHFRRLTTMAATVTSAALLATVPAHAVSGGNVTDTGAQPYLAKIDIGSDEVTCSGALLAPEWVVTSAACFAAVPSQPEAPEPGAPHTPTTATIGGLQRQVDRIVPRDDRDVALAHLARPVTSIEPAALPTTAPAQGQAVQTSGYGRTADQWVPDQPRTGEFTIGSVATGAVNLRGTAAGTSICKGDAGGPVLRDGQIIAVAGGSHQSGCLGETSEQTGATAARVDNIIDWMAAQAIDLHATPATKNAINLSWTALDGAAAYGVFTATTETVALIEDNKLGETGETAFTHTRLPAGQARYYRVVAFDSAGAQIGVSTTVRATTPTDTRTDFNGDGMDDVAAFNGPTTSVALSDGQGFGSASQWSSQLAGNGAVPMSGDFNGDGISDVATFNDGEVNVALSDGTAFRSRQLWHNHFGLASQETAVGDVNGDGLDDLVAFDPSGDVFVVFSEGDQFSIDVHKWHDGFATDTGSPTTGDFNGDGRDDIIVFNDDGKTHVSLSDGTRFVQTGSIWHPLFAPTGEIPAVGDFNGDGMDDIVTFLRGDTGDVYVSLSQGDHFRDDDQLWSDFFSIEDEWPGVGDFNGDGKSDVVTFTRGGEAQVYVASSAGTAFEEGTPWHGSFVAGAEVPLPSAQR</sequence>
<dbReference type="RefSeq" id="WP_344126370.1">
    <property type="nucleotide sequence ID" value="NZ_BAAARA010000002.1"/>
</dbReference>
<organism evidence="5 6">
    <name type="scientific">Saccharopolyspora halophila</name>
    <dbReference type="NCBI Taxonomy" id="405551"/>
    <lineage>
        <taxon>Bacteria</taxon>
        <taxon>Bacillati</taxon>
        <taxon>Actinomycetota</taxon>
        <taxon>Actinomycetes</taxon>
        <taxon>Pseudonocardiales</taxon>
        <taxon>Pseudonocardiaceae</taxon>
        <taxon>Saccharopolyspora</taxon>
    </lineage>
</organism>
<feature type="signal peptide" evidence="3">
    <location>
        <begin position="1"/>
        <end position="30"/>
    </location>
</feature>
<dbReference type="InterPro" id="IPR028994">
    <property type="entry name" value="Integrin_alpha_N"/>
</dbReference>
<dbReference type="PROSITE" id="PS50240">
    <property type="entry name" value="TRYPSIN_DOM"/>
    <property type="match status" value="1"/>
</dbReference>
<dbReference type="InterPro" id="IPR001254">
    <property type="entry name" value="Trypsin_dom"/>
</dbReference>
<feature type="compositionally biased region" description="Polar residues" evidence="2">
    <location>
        <begin position="136"/>
        <end position="148"/>
    </location>
</feature>
<gene>
    <name evidence="5" type="primary">fusH</name>
    <name evidence="5" type="ORF">GCM10009854_06570</name>
</gene>
<dbReference type="SUPFAM" id="SSF50494">
    <property type="entry name" value="Trypsin-like serine proteases"/>
    <property type="match status" value="1"/>
</dbReference>
<dbReference type="Proteomes" id="UP001501218">
    <property type="component" value="Unassembled WGS sequence"/>
</dbReference>
<evidence type="ECO:0000256" key="3">
    <source>
        <dbReference type="SAM" id="SignalP"/>
    </source>
</evidence>
<evidence type="ECO:0000256" key="1">
    <source>
        <dbReference type="ARBA" id="ARBA00022729"/>
    </source>
</evidence>
<dbReference type="Gene3D" id="2.40.128.340">
    <property type="match status" value="3"/>
</dbReference>
<feature type="chain" id="PRO_5045114971" evidence="3">
    <location>
        <begin position="31"/>
        <end position="634"/>
    </location>
</feature>
<dbReference type="InterPro" id="IPR043504">
    <property type="entry name" value="Peptidase_S1_PA_chymotrypsin"/>
</dbReference>
<name>A0ABN3FMY9_9PSEU</name>
<dbReference type="SUPFAM" id="SSF49265">
    <property type="entry name" value="Fibronectin type III"/>
    <property type="match status" value="1"/>
</dbReference>
<comment type="caution">
    <text evidence="5">The sequence shown here is derived from an EMBL/GenBank/DDBJ whole genome shotgun (WGS) entry which is preliminary data.</text>
</comment>
<feature type="domain" description="Peptidase S1" evidence="4">
    <location>
        <begin position="31"/>
        <end position="240"/>
    </location>
</feature>
<evidence type="ECO:0000259" key="4">
    <source>
        <dbReference type="PROSITE" id="PS50240"/>
    </source>
</evidence>
<dbReference type="Pfam" id="PF13517">
    <property type="entry name" value="FG-GAP_3"/>
    <property type="match status" value="2"/>
</dbReference>
<keyword evidence="1 3" id="KW-0732">Signal</keyword>
<keyword evidence="6" id="KW-1185">Reference proteome</keyword>
<evidence type="ECO:0000313" key="5">
    <source>
        <dbReference type="EMBL" id="GAA2333829.1"/>
    </source>
</evidence>
<dbReference type="InterPro" id="IPR001314">
    <property type="entry name" value="Peptidase_S1A"/>
</dbReference>